<evidence type="ECO:0000259" key="1">
    <source>
        <dbReference type="PROSITE" id="PS51819"/>
    </source>
</evidence>
<dbReference type="Gene3D" id="3.10.180.10">
    <property type="entry name" value="2,3-Dihydroxybiphenyl 1,2-Dioxygenase, domain 1"/>
    <property type="match status" value="2"/>
</dbReference>
<name>A0A829R5T5_LISGR</name>
<dbReference type="InterPro" id="IPR037523">
    <property type="entry name" value="VOC_core"/>
</dbReference>
<feature type="domain" description="VOC" evidence="1">
    <location>
        <begin position="159"/>
        <end position="277"/>
    </location>
</feature>
<protein>
    <submittedName>
        <fullName evidence="2">Glyoxalase family protein</fullName>
    </submittedName>
</protein>
<proteinExistence type="predicted"/>
<dbReference type="RefSeq" id="WP_036106729.1">
    <property type="nucleotide sequence ID" value="NZ_AODG01000012.1"/>
</dbReference>
<sequence length="320" mass="35858">MSNEQLKGIHHITAMTSSAEKNYHFFTEVLGIRLVKKTVNQDDIQTYHTFFADDVASPGTDMTFFDFPNNPKGKAGTNSISRSGFRVPSDEALTYWIDRFDQFHVKHEGISTLLGKKMIRFVDADEQAYQLVSDEGQPGVEAGIPWKKGPVPAEYGIVGLGPVEITISYLSVMESWLVNVLGFQKVAVEGNKHLYEVGKGGNGGQVILAEDKDSVAAVPGYGEVHHVAFRVEDRAALDSWINKLAEMDLPNSGYVNRFYFESLYVRVGHILFEFATDGPGFMQDEPYEKLGEKLSLPPFLEPKRQEIERAVRPFDTSRKE</sequence>
<dbReference type="Pfam" id="PF00903">
    <property type="entry name" value="Glyoxalase"/>
    <property type="match status" value="2"/>
</dbReference>
<reference evidence="2 3" key="1">
    <citation type="submission" date="2012-12" db="EMBL/GenBank/DDBJ databases">
        <title>Novel taxa of Listeriaceae from agricultural environments in the United States.</title>
        <authorList>
            <person name="den Bakker H.C."/>
            <person name="Allred A."/>
            <person name="Warchocki S."/>
            <person name="Wright E.M."/>
            <person name="Burrell A."/>
            <person name="Nightingale K.K."/>
            <person name="Kephart D."/>
            <person name="Wiedmann M."/>
        </authorList>
    </citation>
    <scope>NUCLEOTIDE SEQUENCE [LARGE SCALE GENOMIC DNA]</scope>
    <source>
        <strain evidence="2 3">FSL F6-1183</strain>
    </source>
</reference>
<evidence type="ECO:0000313" key="3">
    <source>
        <dbReference type="Proteomes" id="UP000019251"/>
    </source>
</evidence>
<dbReference type="SUPFAM" id="SSF54593">
    <property type="entry name" value="Glyoxalase/Bleomycin resistance protein/Dihydroxybiphenyl dioxygenase"/>
    <property type="match status" value="1"/>
</dbReference>
<dbReference type="Proteomes" id="UP000019251">
    <property type="component" value="Unassembled WGS sequence"/>
</dbReference>
<gene>
    <name evidence="2" type="ORF">LMUR_10272</name>
</gene>
<dbReference type="InterPro" id="IPR052537">
    <property type="entry name" value="Extradiol_RC_dioxygenase"/>
</dbReference>
<dbReference type="InterPro" id="IPR029068">
    <property type="entry name" value="Glyas_Bleomycin-R_OHBP_Dase"/>
</dbReference>
<accession>A0A829R5T5</accession>
<comment type="caution">
    <text evidence="2">The sequence shown here is derived from an EMBL/GenBank/DDBJ whole genome shotgun (WGS) entry which is preliminary data.</text>
</comment>
<dbReference type="CDD" id="cd08347">
    <property type="entry name" value="PcpA_C_like"/>
    <property type="match status" value="1"/>
</dbReference>
<dbReference type="InterPro" id="IPR004360">
    <property type="entry name" value="Glyas_Fos-R_dOase_dom"/>
</dbReference>
<dbReference type="PANTHER" id="PTHR36110:SF3">
    <property type="entry name" value="VOC DOMAIN-CONTAINING PROTEIN"/>
    <property type="match status" value="1"/>
</dbReference>
<evidence type="ECO:0000313" key="2">
    <source>
        <dbReference type="EMBL" id="EUJ27219.1"/>
    </source>
</evidence>
<dbReference type="PROSITE" id="PS51819">
    <property type="entry name" value="VOC"/>
    <property type="match status" value="2"/>
</dbReference>
<dbReference type="PANTHER" id="PTHR36110">
    <property type="entry name" value="RING-CLEAVING DIOXYGENASE MHQE-RELATED"/>
    <property type="match status" value="1"/>
</dbReference>
<dbReference type="EMBL" id="AODG01000012">
    <property type="protein sequence ID" value="EUJ27219.1"/>
    <property type="molecule type" value="Genomic_DNA"/>
</dbReference>
<organism evidence="2 3">
    <name type="scientific">Listeria grayi FSL F6-1183</name>
    <dbReference type="NCBI Taxonomy" id="1265827"/>
    <lineage>
        <taxon>Bacteria</taxon>
        <taxon>Bacillati</taxon>
        <taxon>Bacillota</taxon>
        <taxon>Bacilli</taxon>
        <taxon>Bacillales</taxon>
        <taxon>Listeriaceae</taxon>
        <taxon>Listeria</taxon>
    </lineage>
</organism>
<feature type="domain" description="VOC" evidence="1">
    <location>
        <begin position="8"/>
        <end position="134"/>
    </location>
</feature>
<dbReference type="AlphaFoldDB" id="A0A829R5T5"/>